<dbReference type="NCBIfam" id="TIGR02646">
    <property type="entry name" value="retron system putative HNH endonuclease"/>
    <property type="match status" value="1"/>
</dbReference>
<sequence length="227" mass="26681">MKYLSRQAPGPLVLNKFNFAKDDWDSLSSSDKREVWEEIIKMQGKLCAYCEKKINHHKKAENNRAERHIEHFYRKGVYKNLTFEWSNLFGSCGELQRCGFYKDKQKYDDEDLIKADERDPDDFFRFFESGDVQIKSGLDRQERKMAEVTLRVFNLNPSSGGVKAERRSAIESSMTLIKELVGFASQLINSQCEVEEVRSMIFEEFNEKVKDRCFTTAIKHVFENRMP</sequence>
<dbReference type="RefSeq" id="WP_319629745.1">
    <property type="nucleotide sequence ID" value="NZ_JAWXRB010000045.1"/>
</dbReference>
<gene>
    <name evidence="1" type="primary">ptuB</name>
    <name evidence="1" type="ORF">SIL20_17400</name>
</gene>
<dbReference type="Proteomes" id="UP001282336">
    <property type="component" value="Unassembled WGS sequence"/>
</dbReference>
<dbReference type="InterPro" id="IPR013467">
    <property type="entry name" value="HNH78-like"/>
</dbReference>
<name>A0AAJ2SB81_9ENTR</name>
<dbReference type="NCBIfam" id="NF041761">
    <property type="entry name" value="PtuB"/>
    <property type="match status" value="1"/>
</dbReference>
<dbReference type="EMBL" id="JAWXRC010000042">
    <property type="protein sequence ID" value="MDX6033277.1"/>
    <property type="molecule type" value="Genomic_DNA"/>
</dbReference>
<keyword evidence="1" id="KW-0378">Hydrolase</keyword>
<reference evidence="1" key="1">
    <citation type="submission" date="2023-11" db="EMBL/GenBank/DDBJ databases">
        <title>Scandinavium wanjuensis sp. nov., isolated from lettuce South Korea.</title>
        <authorList>
            <person name="Park J."/>
            <person name="Park S."/>
            <person name="Oh K.K."/>
            <person name="Cho G.S."/>
            <person name="Franz C.M.A.P."/>
        </authorList>
    </citation>
    <scope>NUCLEOTIDE SEQUENCE</scope>
    <source>
        <strain evidence="1">V105_12</strain>
    </source>
</reference>
<proteinExistence type="predicted"/>
<dbReference type="GO" id="GO:0004519">
    <property type="term" value="F:endonuclease activity"/>
    <property type="evidence" value="ECO:0007669"/>
    <property type="project" value="UniProtKB-KW"/>
</dbReference>
<keyword evidence="1" id="KW-0255">Endonuclease</keyword>
<protein>
    <submittedName>
        <fullName evidence="1">Retron Ec78 anti-phage system effector HNH endonuclease PtuB</fullName>
    </submittedName>
</protein>
<dbReference type="InterPro" id="IPR053575">
    <property type="entry name" value="Retron_Ec78_HNH_endo"/>
</dbReference>
<keyword evidence="1" id="KW-0540">Nuclease</keyword>
<dbReference type="AlphaFoldDB" id="A0AAJ2SB81"/>
<evidence type="ECO:0000313" key="2">
    <source>
        <dbReference type="Proteomes" id="UP001282336"/>
    </source>
</evidence>
<accession>A0AAJ2SB81</accession>
<organism evidence="1 2">
    <name type="scientific">Scandinavium lactucae</name>
    <dbReference type="NCBI Taxonomy" id="3095028"/>
    <lineage>
        <taxon>Bacteria</taxon>
        <taxon>Pseudomonadati</taxon>
        <taxon>Pseudomonadota</taxon>
        <taxon>Gammaproteobacteria</taxon>
        <taxon>Enterobacterales</taxon>
        <taxon>Enterobacteriaceae</taxon>
        <taxon>Scandinavium</taxon>
    </lineage>
</organism>
<evidence type="ECO:0000313" key="1">
    <source>
        <dbReference type="EMBL" id="MDX6033277.1"/>
    </source>
</evidence>
<comment type="caution">
    <text evidence="1">The sequence shown here is derived from an EMBL/GenBank/DDBJ whole genome shotgun (WGS) entry which is preliminary data.</text>
</comment>